<name>A0ABV8AQM5_9BACT</name>
<proteinExistence type="predicted"/>
<dbReference type="SUPFAM" id="SSF75169">
    <property type="entry name" value="DsrEFH-like"/>
    <property type="match status" value="1"/>
</dbReference>
<feature type="chain" id="PRO_5045297908" description="DsrE/DsrF-like family protein" evidence="1">
    <location>
        <begin position="24"/>
        <end position="145"/>
    </location>
</feature>
<dbReference type="EMBL" id="JBHRZS010000007">
    <property type="protein sequence ID" value="MFC3880286.1"/>
    <property type="molecule type" value="Genomic_DNA"/>
</dbReference>
<evidence type="ECO:0000313" key="2">
    <source>
        <dbReference type="EMBL" id="MFC3880286.1"/>
    </source>
</evidence>
<organism evidence="2 3">
    <name type="scientific">Algoriphagus namhaensis</name>
    <dbReference type="NCBI Taxonomy" id="915353"/>
    <lineage>
        <taxon>Bacteria</taxon>
        <taxon>Pseudomonadati</taxon>
        <taxon>Bacteroidota</taxon>
        <taxon>Cytophagia</taxon>
        <taxon>Cytophagales</taxon>
        <taxon>Cyclobacteriaceae</taxon>
        <taxon>Algoriphagus</taxon>
    </lineage>
</organism>
<accession>A0ABV8AQM5</accession>
<protein>
    <recommendedName>
        <fullName evidence="4">DsrE/DsrF-like family protein</fullName>
    </recommendedName>
</protein>
<dbReference type="RefSeq" id="WP_377905550.1">
    <property type="nucleotide sequence ID" value="NZ_JBHRZS010000007.1"/>
</dbReference>
<evidence type="ECO:0000256" key="1">
    <source>
        <dbReference type="SAM" id="SignalP"/>
    </source>
</evidence>
<dbReference type="Proteomes" id="UP001595805">
    <property type="component" value="Unassembled WGS sequence"/>
</dbReference>
<gene>
    <name evidence="2" type="ORF">ACFOSV_08880</name>
</gene>
<dbReference type="Gene3D" id="3.40.1260.10">
    <property type="entry name" value="DsrEFH-like"/>
    <property type="match status" value="1"/>
</dbReference>
<feature type="signal peptide" evidence="1">
    <location>
        <begin position="1"/>
        <end position="23"/>
    </location>
</feature>
<reference evidence="3" key="1">
    <citation type="journal article" date="2019" name="Int. J. Syst. Evol. Microbiol.">
        <title>The Global Catalogue of Microorganisms (GCM) 10K type strain sequencing project: providing services to taxonomists for standard genome sequencing and annotation.</title>
        <authorList>
            <consortium name="The Broad Institute Genomics Platform"/>
            <consortium name="The Broad Institute Genome Sequencing Center for Infectious Disease"/>
            <person name="Wu L."/>
            <person name="Ma J."/>
        </authorList>
    </citation>
    <scope>NUCLEOTIDE SEQUENCE [LARGE SCALE GENOMIC DNA]</scope>
    <source>
        <strain evidence="3">CCUG 60523</strain>
    </source>
</reference>
<keyword evidence="3" id="KW-1185">Reference proteome</keyword>
<dbReference type="InterPro" id="IPR027396">
    <property type="entry name" value="DsrEFH-like"/>
</dbReference>
<evidence type="ECO:0008006" key="4">
    <source>
        <dbReference type="Google" id="ProtNLM"/>
    </source>
</evidence>
<evidence type="ECO:0000313" key="3">
    <source>
        <dbReference type="Proteomes" id="UP001595805"/>
    </source>
</evidence>
<sequence>MIKNTLRLALIFFCLTSIQNLLAQTRLENQTVTDLNKTPNYAFGVSDEDGLRGALGMYEVLISNGVQVENFEIIVKGPVVKTMIKGSQLEKDLEKYREKVRISICNIAMKRQGVAEEDLFPGLTVVETATIRMLQLQALGYNTIQ</sequence>
<keyword evidence="1" id="KW-0732">Signal</keyword>
<comment type="caution">
    <text evidence="2">The sequence shown here is derived from an EMBL/GenBank/DDBJ whole genome shotgun (WGS) entry which is preliminary data.</text>
</comment>